<dbReference type="KEGG" id="afx:JZ786_17695"/>
<organism evidence="1 2">
    <name type="scientific">Alicyclobacillus mengziensis</name>
    <dbReference type="NCBI Taxonomy" id="2931921"/>
    <lineage>
        <taxon>Bacteria</taxon>
        <taxon>Bacillati</taxon>
        <taxon>Bacillota</taxon>
        <taxon>Bacilli</taxon>
        <taxon>Bacillales</taxon>
        <taxon>Alicyclobacillaceae</taxon>
        <taxon>Alicyclobacillus</taxon>
    </lineage>
</organism>
<dbReference type="Proteomes" id="UP000663505">
    <property type="component" value="Chromosome"/>
</dbReference>
<accession>A0A9X7VWV4</accession>
<keyword evidence="2" id="KW-1185">Reference proteome</keyword>
<name>A0A9X7VWV4_9BACL</name>
<dbReference type="EMBL" id="CP071182">
    <property type="protein sequence ID" value="QSO46315.1"/>
    <property type="molecule type" value="Genomic_DNA"/>
</dbReference>
<reference evidence="1 2" key="1">
    <citation type="submission" date="2021-02" db="EMBL/GenBank/DDBJ databases">
        <title>Alicyclobacillus curvatus sp. nov. and Alicyclobacillus mengziensis sp. nov., two acidophilic bacteria isolated from acid mine drainage.</title>
        <authorList>
            <person name="Huang Y."/>
        </authorList>
    </citation>
    <scope>NUCLEOTIDE SEQUENCE [LARGE SCALE GENOMIC DNA]</scope>
    <source>
        <strain evidence="1 2">S30H14</strain>
    </source>
</reference>
<proteinExistence type="predicted"/>
<evidence type="ECO:0000313" key="2">
    <source>
        <dbReference type="Proteomes" id="UP000663505"/>
    </source>
</evidence>
<evidence type="ECO:0008006" key="3">
    <source>
        <dbReference type="Google" id="ProtNLM"/>
    </source>
</evidence>
<dbReference type="InterPro" id="IPR014199">
    <property type="entry name" value="Spore_YtxC"/>
</dbReference>
<dbReference type="AlphaFoldDB" id="A0A9X7VWV4"/>
<dbReference type="Pfam" id="PF08812">
    <property type="entry name" value="YtxC"/>
    <property type="match status" value="1"/>
</dbReference>
<protein>
    <recommendedName>
        <fullName evidence="3">Sporulation protein YtxC</fullName>
    </recommendedName>
</protein>
<evidence type="ECO:0000313" key="1">
    <source>
        <dbReference type="EMBL" id="QSO46315.1"/>
    </source>
</evidence>
<gene>
    <name evidence="1" type="ORF">JZ786_17695</name>
</gene>
<sequence length="341" mass="38908">MMLSVVIHRMNQRLQGFLPEGISASISVPYCQYDAKDPEGWMTVRIIKLESELAAPDLARKLTEAGLLLEENHATDTVLHLRLDDTDEAYLRKVAESVAGYLVNDWLYAYIDSHLLMRHSYLNEDEREYVALLTLHALRKASIAERTLSDWEEDLEMAALQALYRTSVTHLDIAGMMRFRAREVLNATETGTEEFVNQFLTDREYEEFVSLLRYMLESQPSTRQIVHVFCTDERMWLCDEAGALITDDDVSEAAHQVSEDGEVNAEDLAMSVLITRSPCKIVIHDITHHAPWPSFAETVERVFLERAARCNHCEACALLENGDQLPTVVRGHLFAMPDNYD</sequence>